<dbReference type="EMBL" id="JAAVJF010000002">
    <property type="protein sequence ID" value="NYR15411.1"/>
    <property type="molecule type" value="Genomic_DNA"/>
</dbReference>
<accession>A0A7L4P919</accession>
<evidence type="ECO:0000256" key="2">
    <source>
        <dbReference type="ARBA" id="ARBA00022840"/>
    </source>
</evidence>
<comment type="caution">
    <text evidence="3">The sequence shown here is derived from an EMBL/GenBank/DDBJ whole genome shotgun (WGS) entry which is preliminary data.</text>
</comment>
<protein>
    <submittedName>
        <fullName evidence="3">ATP-binding protein</fullName>
    </submittedName>
</protein>
<dbReference type="GO" id="GO:0016226">
    <property type="term" value="P:iron-sulfur cluster assembly"/>
    <property type="evidence" value="ECO:0007669"/>
    <property type="project" value="InterPro"/>
</dbReference>
<dbReference type="Pfam" id="PF10609">
    <property type="entry name" value="ParA"/>
    <property type="match status" value="1"/>
</dbReference>
<keyword evidence="1" id="KW-0547">Nucleotide-binding</keyword>
<dbReference type="InterPro" id="IPR027417">
    <property type="entry name" value="P-loop_NTPase"/>
</dbReference>
<dbReference type="GO" id="GO:0005524">
    <property type="term" value="F:ATP binding"/>
    <property type="evidence" value="ECO:0007669"/>
    <property type="project" value="UniProtKB-KW"/>
</dbReference>
<dbReference type="SUPFAM" id="SSF52540">
    <property type="entry name" value="P-loop containing nucleoside triphosphate hydrolases"/>
    <property type="match status" value="1"/>
</dbReference>
<organism evidence="3 4">
    <name type="scientific">Pyrobaculum arsenaticum</name>
    <dbReference type="NCBI Taxonomy" id="121277"/>
    <lineage>
        <taxon>Archaea</taxon>
        <taxon>Thermoproteota</taxon>
        <taxon>Thermoprotei</taxon>
        <taxon>Thermoproteales</taxon>
        <taxon>Thermoproteaceae</taxon>
        <taxon>Pyrobaculum</taxon>
    </lineage>
</organism>
<dbReference type="InterPro" id="IPR044304">
    <property type="entry name" value="NUBPL-like"/>
</dbReference>
<dbReference type="PANTHER" id="PTHR42961:SF2">
    <property type="entry name" value="IRON-SULFUR PROTEIN NUBPL"/>
    <property type="match status" value="1"/>
</dbReference>
<dbReference type="PANTHER" id="PTHR42961">
    <property type="entry name" value="IRON-SULFUR PROTEIN NUBPL"/>
    <property type="match status" value="1"/>
</dbReference>
<dbReference type="InterPro" id="IPR033756">
    <property type="entry name" value="YlxH/NBP35"/>
</dbReference>
<sequence length="243" mass="25943">MRPLLELARDKLKRRKVIAVMSGKGGVGKSVVASLLALNIRGSALIDLDLSGMSIPKLFGVSGKLHEVGREGIEPIVVGGLKLFSLGGIVGDRYVVLPGYGQSGAVEALIAFAKLGDADTVIVDMPPGMGEELLALGRIASYVPVVVTTPSKASYKVVKQLVDYLIEAGRKPRAFILNMAYIECGGARIYPFGRGDEARRLGEDAGARVYEIPIDPSLEDYIGRLHEYRGPIAEAVRDVARGL</sequence>
<dbReference type="GO" id="GO:0051539">
    <property type="term" value="F:4 iron, 4 sulfur cluster binding"/>
    <property type="evidence" value="ECO:0007669"/>
    <property type="project" value="TreeGrafter"/>
</dbReference>
<dbReference type="AlphaFoldDB" id="A0A7L4P919"/>
<evidence type="ECO:0000313" key="4">
    <source>
        <dbReference type="Proteomes" id="UP000554766"/>
    </source>
</evidence>
<proteinExistence type="predicted"/>
<dbReference type="Gene3D" id="3.40.50.300">
    <property type="entry name" value="P-loop containing nucleotide triphosphate hydrolases"/>
    <property type="match status" value="1"/>
</dbReference>
<gene>
    <name evidence="3" type="ORF">HC235_05490</name>
</gene>
<dbReference type="RefSeq" id="WP_179790475.1">
    <property type="nucleotide sequence ID" value="NZ_JAAVJF010000002.1"/>
</dbReference>
<keyword evidence="4" id="KW-1185">Reference proteome</keyword>
<evidence type="ECO:0000313" key="3">
    <source>
        <dbReference type="EMBL" id="NYR15411.1"/>
    </source>
</evidence>
<reference evidence="3 4" key="1">
    <citation type="journal article" date="2020" name="Nat. Commun.">
        <title>The structures of two archaeal type IV pili illuminate evolutionary relationships.</title>
        <authorList>
            <person name="Wang F."/>
            <person name="Baquero D.P."/>
            <person name="Su Z."/>
            <person name="Beltran L.C."/>
            <person name="Prangishvili D."/>
            <person name="Krupovic M."/>
            <person name="Egelman E.H."/>
        </authorList>
    </citation>
    <scope>NUCLEOTIDE SEQUENCE [LARGE SCALE GENOMIC DNA]</scope>
    <source>
        <strain evidence="3 4">2GA</strain>
    </source>
</reference>
<name>A0A7L4P919_9CREN</name>
<dbReference type="Proteomes" id="UP000554766">
    <property type="component" value="Unassembled WGS sequence"/>
</dbReference>
<keyword evidence="2 3" id="KW-0067">ATP-binding</keyword>
<evidence type="ECO:0000256" key="1">
    <source>
        <dbReference type="ARBA" id="ARBA00022741"/>
    </source>
</evidence>